<dbReference type="Gene3D" id="3.40.50.300">
    <property type="entry name" value="P-loop containing nucleotide triphosphate hydrolases"/>
    <property type="match status" value="1"/>
</dbReference>
<dbReference type="PANTHER" id="PTHR35894">
    <property type="entry name" value="GENERAL SECRETION PATHWAY PROTEIN A-RELATED"/>
    <property type="match status" value="1"/>
</dbReference>
<dbReference type="Pfam" id="PF05621">
    <property type="entry name" value="TniB"/>
    <property type="match status" value="1"/>
</dbReference>
<keyword evidence="2" id="KW-1185">Reference proteome</keyword>
<dbReference type="EMBL" id="SWCO01000007">
    <property type="protein sequence ID" value="TKB02552.1"/>
    <property type="molecule type" value="Genomic_DNA"/>
</dbReference>
<dbReference type="SUPFAM" id="SSF52540">
    <property type="entry name" value="P-loop containing nucleoside triphosphate hydrolases"/>
    <property type="match status" value="1"/>
</dbReference>
<name>A0A4U0ZKE2_9ALTE</name>
<dbReference type="AlphaFoldDB" id="A0A4U0ZKE2"/>
<dbReference type="InterPro" id="IPR052026">
    <property type="entry name" value="ExeA_AAA_ATPase_DNA-bind"/>
</dbReference>
<dbReference type="Proteomes" id="UP000305471">
    <property type="component" value="Unassembled WGS sequence"/>
</dbReference>
<dbReference type="InterPro" id="IPR027417">
    <property type="entry name" value="P-loop_NTPase"/>
</dbReference>
<dbReference type="PANTHER" id="PTHR35894:SF1">
    <property type="entry name" value="PHOSPHORIBULOKINASE _ URIDINE KINASE FAMILY"/>
    <property type="match status" value="1"/>
</dbReference>
<proteinExistence type="predicted"/>
<reference evidence="1 2" key="1">
    <citation type="submission" date="2019-04" db="EMBL/GenBank/DDBJ databases">
        <title>Alteromonas portus sp. nov., an alginate lyase-excreting marine bacterium.</title>
        <authorList>
            <person name="Huang H."/>
            <person name="Mo K."/>
            <person name="Bao S."/>
        </authorList>
    </citation>
    <scope>NUCLEOTIDE SEQUENCE [LARGE SCALE GENOMIC DNA]</scope>
    <source>
        <strain evidence="1 2">HB161718</strain>
    </source>
</reference>
<protein>
    <submittedName>
        <fullName evidence="1">NACHT domain-containing protein</fullName>
    </submittedName>
</protein>
<dbReference type="RefSeq" id="WP_136782386.1">
    <property type="nucleotide sequence ID" value="NZ_SWCO01000007.1"/>
</dbReference>
<dbReference type="OrthoDB" id="6058098at2"/>
<dbReference type="InterPro" id="IPR008868">
    <property type="entry name" value="TniB"/>
</dbReference>
<organism evidence="1 2">
    <name type="scientific">Alteromonas portus</name>
    <dbReference type="NCBI Taxonomy" id="2565549"/>
    <lineage>
        <taxon>Bacteria</taxon>
        <taxon>Pseudomonadati</taxon>
        <taxon>Pseudomonadota</taxon>
        <taxon>Gammaproteobacteria</taxon>
        <taxon>Alteromonadales</taxon>
        <taxon>Alteromonadaceae</taxon>
        <taxon>Alteromonas/Salinimonas group</taxon>
        <taxon>Alteromonas</taxon>
    </lineage>
</organism>
<accession>A0A4U0ZKE2</accession>
<gene>
    <name evidence="1" type="ORF">E5672_11830</name>
</gene>
<evidence type="ECO:0000313" key="2">
    <source>
        <dbReference type="Proteomes" id="UP000305471"/>
    </source>
</evidence>
<sequence>MMISEENIFKHIAKTKNTIVVHPSYQKASEQIEKALRAKIAANVSKNILCLGDPGTGKTTLKNHLKVKYPPMNDSVCIAQPLVCVETPSKPTVKSMAETILVELDDPNFYRGTATQKTNRIKDLFREKKVMMLIVDELQHFVDHCGPSTAKEVSDWLKSLMEDSKVCFVLMGLKRSITLLSINTQLQRRFSQKVYLPPFSITDPESTKIFGGVILQLEQSLATKSPLALTEDLVKRFYFATMGIIDYVTKILITAYEIAMDMGHEGITSETLELAFNEAIWQECKRSKNPFSNTFTWEFLDKPNMPFHDAVERDSMRQTKGGFK</sequence>
<evidence type="ECO:0000313" key="1">
    <source>
        <dbReference type="EMBL" id="TKB02552.1"/>
    </source>
</evidence>
<comment type="caution">
    <text evidence="1">The sequence shown here is derived from an EMBL/GenBank/DDBJ whole genome shotgun (WGS) entry which is preliminary data.</text>
</comment>